<protein>
    <recommendedName>
        <fullName evidence="3">5'-nucleotidase</fullName>
    </recommendedName>
</protein>
<gene>
    <name evidence="1" type="ORF">SVUK_LOCUS8843</name>
</gene>
<dbReference type="Proteomes" id="UP000270094">
    <property type="component" value="Unassembled WGS sequence"/>
</dbReference>
<organism evidence="1 2">
    <name type="scientific">Strongylus vulgaris</name>
    <name type="common">Blood worm</name>
    <dbReference type="NCBI Taxonomy" id="40348"/>
    <lineage>
        <taxon>Eukaryota</taxon>
        <taxon>Metazoa</taxon>
        <taxon>Ecdysozoa</taxon>
        <taxon>Nematoda</taxon>
        <taxon>Chromadorea</taxon>
        <taxon>Rhabditida</taxon>
        <taxon>Rhabditina</taxon>
        <taxon>Rhabditomorpha</taxon>
        <taxon>Strongyloidea</taxon>
        <taxon>Strongylidae</taxon>
        <taxon>Strongylus</taxon>
    </lineage>
</organism>
<dbReference type="Gene3D" id="1.10.150.340">
    <property type="entry name" value="Pyrimidine 5'-nucleotidase (UMPH-1), N-terminal domain"/>
    <property type="match status" value="1"/>
</dbReference>
<sequence>MSHVLDGLECADRRLSSLTLDDYRKEGADCLLVVADFDYTLTARRGENGEPGCLTHQCFDASKLLEKNSTIEEMVSYIEFDQFHDIVYVPLTGYFYVFPIPKFPLPCIF</sequence>
<dbReference type="EMBL" id="UYYB01032723">
    <property type="protein sequence ID" value="VDM73845.1"/>
    <property type="molecule type" value="Genomic_DNA"/>
</dbReference>
<dbReference type="AlphaFoldDB" id="A0A3P7KTS6"/>
<dbReference type="InterPro" id="IPR023214">
    <property type="entry name" value="HAD_sf"/>
</dbReference>
<proteinExistence type="predicted"/>
<keyword evidence="2" id="KW-1185">Reference proteome</keyword>
<evidence type="ECO:0008006" key="3">
    <source>
        <dbReference type="Google" id="ProtNLM"/>
    </source>
</evidence>
<dbReference type="Gene3D" id="3.40.50.1000">
    <property type="entry name" value="HAD superfamily/HAD-like"/>
    <property type="match status" value="1"/>
</dbReference>
<reference evidence="1 2" key="1">
    <citation type="submission" date="2018-11" db="EMBL/GenBank/DDBJ databases">
        <authorList>
            <consortium name="Pathogen Informatics"/>
        </authorList>
    </citation>
    <scope>NUCLEOTIDE SEQUENCE [LARGE SCALE GENOMIC DNA]</scope>
</reference>
<accession>A0A3P7KTS6</accession>
<name>A0A3P7KTS6_STRVU</name>
<evidence type="ECO:0000313" key="1">
    <source>
        <dbReference type="EMBL" id="VDM73845.1"/>
    </source>
</evidence>
<evidence type="ECO:0000313" key="2">
    <source>
        <dbReference type="Proteomes" id="UP000270094"/>
    </source>
</evidence>
<dbReference type="OrthoDB" id="10014216at2759"/>